<dbReference type="EMBL" id="BQXS01010602">
    <property type="protein sequence ID" value="GKT33908.1"/>
    <property type="molecule type" value="Genomic_DNA"/>
</dbReference>
<gene>
    <name evidence="2" type="ORF">ADUPG1_007562</name>
</gene>
<comment type="caution">
    <text evidence="2">The sequence shown here is derived from an EMBL/GenBank/DDBJ whole genome shotgun (WGS) entry which is preliminary data.</text>
</comment>
<organism evidence="2 3">
    <name type="scientific">Aduncisulcus paluster</name>
    <dbReference type="NCBI Taxonomy" id="2918883"/>
    <lineage>
        <taxon>Eukaryota</taxon>
        <taxon>Metamonada</taxon>
        <taxon>Carpediemonas-like organisms</taxon>
        <taxon>Aduncisulcus</taxon>
    </lineage>
</organism>
<protein>
    <recommendedName>
        <fullName evidence="1">Dihydroprymidine dehydrogenase domain-containing protein</fullName>
    </recommendedName>
</protein>
<feature type="non-terminal residue" evidence="2">
    <location>
        <position position="158"/>
    </location>
</feature>
<dbReference type="InterPro" id="IPR028261">
    <property type="entry name" value="DPD_II"/>
</dbReference>
<dbReference type="Gene3D" id="1.10.1060.10">
    <property type="entry name" value="Alpha-helical ferredoxin"/>
    <property type="match status" value="1"/>
</dbReference>
<dbReference type="PANTHER" id="PTHR43100">
    <property type="entry name" value="GLUTAMATE SYNTHASE [NADPH] SMALL CHAIN"/>
    <property type="match status" value="1"/>
</dbReference>
<feature type="domain" description="Dihydroprymidine dehydrogenase" evidence="1">
    <location>
        <begin position="52"/>
        <end position="130"/>
    </location>
</feature>
<evidence type="ECO:0000313" key="2">
    <source>
        <dbReference type="EMBL" id="GKT33908.1"/>
    </source>
</evidence>
<reference evidence="2" key="1">
    <citation type="submission" date="2022-03" db="EMBL/GenBank/DDBJ databases">
        <title>Draft genome sequence of Aduncisulcus paluster, a free-living microaerophilic Fornicata.</title>
        <authorList>
            <person name="Yuyama I."/>
            <person name="Kume K."/>
            <person name="Tamura T."/>
            <person name="Inagaki Y."/>
            <person name="Hashimoto T."/>
        </authorList>
    </citation>
    <scope>NUCLEOTIDE SEQUENCE</scope>
    <source>
        <strain evidence="2">NY0171</strain>
    </source>
</reference>
<dbReference type="Pfam" id="PF14691">
    <property type="entry name" value="Fer4_20"/>
    <property type="match status" value="1"/>
</dbReference>
<sequence length="158" mass="17348">MWTLTTVSAVENVLNIESQTPKHIDLPSDTAWGPDKWNPDYRVNRKESLDTGTSPCKSTCPAHISIPGYIKLASQGRYKEALEMIKKDNPFPAVCGRICPALCESECTRGDLDAPVAIDDVKKFLAELDLSEDSRFIPEIKKDFDKKIAIVGAGPAGL</sequence>
<dbReference type="Proteomes" id="UP001057375">
    <property type="component" value="Unassembled WGS sequence"/>
</dbReference>
<evidence type="ECO:0000259" key="1">
    <source>
        <dbReference type="Pfam" id="PF14691"/>
    </source>
</evidence>
<dbReference type="SUPFAM" id="SSF46548">
    <property type="entry name" value="alpha-helical ferredoxin"/>
    <property type="match status" value="1"/>
</dbReference>
<keyword evidence="3" id="KW-1185">Reference proteome</keyword>
<name>A0ABQ5KN09_9EUKA</name>
<evidence type="ECO:0000313" key="3">
    <source>
        <dbReference type="Proteomes" id="UP001057375"/>
    </source>
</evidence>
<proteinExistence type="predicted"/>
<accession>A0ABQ5KN09</accession>
<dbReference type="InterPro" id="IPR051394">
    <property type="entry name" value="Glutamate_Synthase"/>
</dbReference>
<dbReference type="PANTHER" id="PTHR43100:SF2">
    <property type="entry name" value="BNAA03G19380D PROTEIN"/>
    <property type="match status" value="1"/>
</dbReference>
<dbReference type="InterPro" id="IPR009051">
    <property type="entry name" value="Helical_ferredxn"/>
</dbReference>